<proteinExistence type="predicted"/>
<dbReference type="EMBL" id="SWFT01000153">
    <property type="protein sequence ID" value="KAA8897656.1"/>
    <property type="molecule type" value="Genomic_DNA"/>
</dbReference>
<reference evidence="1 2" key="1">
    <citation type="submission" date="2019-07" db="EMBL/GenBank/DDBJ databases">
        <title>Genome assembly of two rare yeast pathogens: Diutina rugosa and Trichomonascus ciferrii.</title>
        <authorList>
            <person name="Mixao V."/>
            <person name="Saus E."/>
            <person name="Hansen A."/>
            <person name="Lass-Flor C."/>
            <person name="Gabaldon T."/>
        </authorList>
    </citation>
    <scope>NUCLEOTIDE SEQUENCE [LARGE SCALE GENOMIC DNA]</scope>
    <source>
        <strain evidence="1 2">CBS 613</strain>
    </source>
</reference>
<organism evidence="1 2">
    <name type="scientific">Diutina rugosa</name>
    <name type="common">Yeast</name>
    <name type="synonym">Candida rugosa</name>
    <dbReference type="NCBI Taxonomy" id="5481"/>
    <lineage>
        <taxon>Eukaryota</taxon>
        <taxon>Fungi</taxon>
        <taxon>Dikarya</taxon>
        <taxon>Ascomycota</taxon>
        <taxon>Saccharomycotina</taxon>
        <taxon>Pichiomycetes</taxon>
        <taxon>Debaryomycetaceae</taxon>
        <taxon>Diutina</taxon>
    </lineage>
</organism>
<accession>A0A642UEL9</accession>
<dbReference type="Proteomes" id="UP000449547">
    <property type="component" value="Unassembled WGS sequence"/>
</dbReference>
<keyword evidence="2" id="KW-1185">Reference proteome</keyword>
<dbReference type="RefSeq" id="XP_034010084.1">
    <property type="nucleotide sequence ID" value="XM_034158030.1"/>
</dbReference>
<evidence type="ECO:0000313" key="2">
    <source>
        <dbReference type="Proteomes" id="UP000449547"/>
    </source>
</evidence>
<protein>
    <submittedName>
        <fullName evidence="1">Uncharacterized protein</fullName>
    </submittedName>
</protein>
<dbReference type="GeneID" id="54783738"/>
<evidence type="ECO:0000313" key="1">
    <source>
        <dbReference type="EMBL" id="KAA8897656.1"/>
    </source>
</evidence>
<name>A0A642UEL9_DIURU</name>
<comment type="caution">
    <text evidence="1">The sequence shown here is derived from an EMBL/GenBank/DDBJ whole genome shotgun (WGS) entry which is preliminary data.</text>
</comment>
<dbReference type="VEuPathDB" id="FungiDB:DIURU_005087"/>
<sequence>MANQQPTTIAANEEKLQQLIFKARHESHRAKQPQAPEPVYYQPPRWTDVKMPTVPPHPTRLTVVNDAKRAVSGEKAPSRSLPGQWMDPNVKQALSKVPPDYEGRSIAWSVVAAAVLLFVQNCVSRETLPLPDYSNDVIIAIYCLLALNVVRRGLRLYHGWNSVNTIPLTNEQRELIGLPPLGGAPTTPQYEKDDIKPRQVRVHVAPSIE</sequence>
<gene>
    <name evidence="1" type="ORF">DIURU_005087</name>
</gene>
<dbReference type="AlphaFoldDB" id="A0A642UEL9"/>